<dbReference type="InterPro" id="IPR012993">
    <property type="entry name" value="UME"/>
</dbReference>
<dbReference type="InterPro" id="IPR016024">
    <property type="entry name" value="ARM-type_fold"/>
</dbReference>
<protein>
    <recommendedName>
        <fullName evidence="5">NADH dehydrogenase [ubiquinone] 1 alpha subcomplex assembly factor 3</fullName>
        <ecNumber evidence="4">2.7.11.1</ecNumber>
    </recommendedName>
</protein>
<dbReference type="GO" id="GO:0004674">
    <property type="term" value="F:protein serine/threonine kinase activity"/>
    <property type="evidence" value="ECO:0007669"/>
    <property type="project" value="UniProtKB-KW"/>
</dbReference>
<gene>
    <name evidence="21" type="ORF">MSAN_02343100</name>
</gene>
<dbReference type="Pfam" id="PF25030">
    <property type="entry name" value="M-HEAT_ATR"/>
    <property type="match status" value="1"/>
</dbReference>
<keyword evidence="11" id="KW-0067">ATP-binding</keyword>
<keyword evidence="10 21" id="KW-0418">Kinase</keyword>
<keyword evidence="7" id="KW-0808">Transferase</keyword>
<dbReference type="PROSITE" id="PS51189">
    <property type="entry name" value="FAT"/>
    <property type="match status" value="1"/>
</dbReference>
<dbReference type="SMART" id="SM00802">
    <property type="entry name" value="UME"/>
    <property type="match status" value="1"/>
</dbReference>
<dbReference type="PANTHER" id="PTHR11139">
    <property type="entry name" value="ATAXIA TELANGIECTASIA MUTATED ATM -RELATED"/>
    <property type="match status" value="1"/>
</dbReference>
<dbReference type="PROSITE" id="PS50290">
    <property type="entry name" value="PI3_4_KINASE_3"/>
    <property type="match status" value="1"/>
</dbReference>
<feature type="signal peptide" evidence="18">
    <location>
        <begin position="1"/>
        <end position="16"/>
    </location>
</feature>
<evidence type="ECO:0000259" key="19">
    <source>
        <dbReference type="PROSITE" id="PS50290"/>
    </source>
</evidence>
<dbReference type="GO" id="GO:0000723">
    <property type="term" value="P:telomere maintenance"/>
    <property type="evidence" value="ECO:0007669"/>
    <property type="project" value="TreeGrafter"/>
</dbReference>
<evidence type="ECO:0000256" key="13">
    <source>
        <dbReference type="ARBA" id="ARBA00023204"/>
    </source>
</evidence>
<comment type="subcellular location">
    <subcellularLocation>
        <location evidence="2">Mitochondrion</location>
    </subcellularLocation>
    <subcellularLocation>
        <location evidence="1">Nucleus</location>
    </subcellularLocation>
</comment>
<evidence type="ECO:0000313" key="22">
    <source>
        <dbReference type="Proteomes" id="UP000623467"/>
    </source>
</evidence>
<dbReference type="PROSITE" id="PS00916">
    <property type="entry name" value="PI3_4_KINASE_2"/>
    <property type="match status" value="1"/>
</dbReference>
<feature type="domain" description="FAT" evidence="20">
    <location>
        <begin position="1362"/>
        <end position="1919"/>
    </location>
</feature>
<feature type="chain" id="PRO_5034570439" description="NADH dehydrogenase [ubiquinone] 1 alpha subcomplex assembly factor 3" evidence="18">
    <location>
        <begin position="17"/>
        <end position="2586"/>
    </location>
</feature>
<keyword evidence="17" id="KW-0812">Transmembrane</keyword>
<evidence type="ECO:0000256" key="5">
    <source>
        <dbReference type="ARBA" id="ARBA00021776"/>
    </source>
</evidence>
<dbReference type="InterPro" id="IPR011009">
    <property type="entry name" value="Kinase-like_dom_sf"/>
</dbReference>
<dbReference type="GO" id="GO:0005634">
    <property type="term" value="C:nucleus"/>
    <property type="evidence" value="ECO:0007669"/>
    <property type="project" value="UniProtKB-SubCell"/>
</dbReference>
<dbReference type="Proteomes" id="UP000623467">
    <property type="component" value="Unassembled WGS sequence"/>
</dbReference>
<keyword evidence="13" id="KW-0234">DNA repair</keyword>
<evidence type="ECO:0000256" key="8">
    <source>
        <dbReference type="ARBA" id="ARBA00022741"/>
    </source>
</evidence>
<dbReference type="GO" id="GO:0032981">
    <property type="term" value="P:mitochondrial respiratory chain complex I assembly"/>
    <property type="evidence" value="ECO:0007669"/>
    <property type="project" value="InterPro"/>
</dbReference>
<dbReference type="GO" id="GO:0000077">
    <property type="term" value="P:DNA damage checkpoint signaling"/>
    <property type="evidence" value="ECO:0007669"/>
    <property type="project" value="TreeGrafter"/>
</dbReference>
<dbReference type="Pfam" id="PF02259">
    <property type="entry name" value="FAT"/>
    <property type="match status" value="1"/>
</dbReference>
<dbReference type="Pfam" id="PF04430">
    <property type="entry name" value="DUF498"/>
    <property type="match status" value="1"/>
</dbReference>
<dbReference type="InterPro" id="IPR056802">
    <property type="entry name" value="ATR-like_M-HEAT"/>
</dbReference>
<dbReference type="SUPFAM" id="SSF56112">
    <property type="entry name" value="Protein kinase-like (PK-like)"/>
    <property type="match status" value="1"/>
</dbReference>
<keyword evidence="17" id="KW-0472">Membrane</keyword>
<evidence type="ECO:0000259" key="20">
    <source>
        <dbReference type="PROSITE" id="PS51189"/>
    </source>
</evidence>
<dbReference type="EC" id="2.7.11.1" evidence="4"/>
<dbReference type="InterPro" id="IPR003151">
    <property type="entry name" value="PIK-rel_kinase_FAT"/>
</dbReference>
<dbReference type="CDD" id="cd00892">
    <property type="entry name" value="PIKKc_ATR"/>
    <property type="match status" value="1"/>
</dbReference>
<evidence type="ECO:0000256" key="3">
    <source>
        <dbReference type="ARBA" id="ARBA00010769"/>
    </source>
</evidence>
<feature type="transmembrane region" description="Helical" evidence="17">
    <location>
        <begin position="2400"/>
        <end position="2421"/>
    </location>
</feature>
<dbReference type="GO" id="GO:0006281">
    <property type="term" value="P:DNA repair"/>
    <property type="evidence" value="ECO:0007669"/>
    <property type="project" value="UniProtKB-KW"/>
</dbReference>
<feature type="compositionally biased region" description="Basic residues" evidence="16">
    <location>
        <begin position="1328"/>
        <end position="1337"/>
    </location>
</feature>
<dbReference type="InterPro" id="IPR034095">
    <property type="entry name" value="NDUF3"/>
</dbReference>
<dbReference type="GO" id="GO:0005524">
    <property type="term" value="F:ATP binding"/>
    <property type="evidence" value="ECO:0007669"/>
    <property type="project" value="UniProtKB-KW"/>
</dbReference>
<dbReference type="Gene3D" id="1.25.10.10">
    <property type="entry name" value="Leucine-rich Repeat Variant"/>
    <property type="match status" value="1"/>
</dbReference>
<dbReference type="OrthoDB" id="381190at2759"/>
<keyword evidence="14" id="KW-0539">Nucleus</keyword>
<keyword evidence="12" id="KW-0496">Mitochondrion</keyword>
<evidence type="ECO:0000256" key="1">
    <source>
        <dbReference type="ARBA" id="ARBA00004123"/>
    </source>
</evidence>
<accession>A0A8H7CH75</accession>
<dbReference type="InterPro" id="IPR036748">
    <property type="entry name" value="MTH938-like_sf"/>
</dbReference>
<dbReference type="Pfam" id="PF23593">
    <property type="entry name" value="HEAT_ATR"/>
    <property type="match status" value="1"/>
</dbReference>
<evidence type="ECO:0000256" key="6">
    <source>
        <dbReference type="ARBA" id="ARBA00022527"/>
    </source>
</evidence>
<dbReference type="GO" id="GO:0005739">
    <property type="term" value="C:mitochondrion"/>
    <property type="evidence" value="ECO:0007669"/>
    <property type="project" value="UniProtKB-SubCell"/>
</dbReference>
<dbReference type="InterPro" id="IPR014009">
    <property type="entry name" value="PIK_FAT"/>
</dbReference>
<evidence type="ECO:0000256" key="7">
    <source>
        <dbReference type="ARBA" id="ARBA00022679"/>
    </source>
</evidence>
<dbReference type="SUPFAM" id="SSF48371">
    <property type="entry name" value="ARM repeat"/>
    <property type="match status" value="1"/>
</dbReference>
<dbReference type="InterPro" id="IPR057564">
    <property type="entry name" value="HEAT_ATR"/>
</dbReference>
<keyword evidence="9" id="KW-0227">DNA damage</keyword>
<reference evidence="21" key="1">
    <citation type="submission" date="2020-05" db="EMBL/GenBank/DDBJ databases">
        <title>Mycena genomes resolve the evolution of fungal bioluminescence.</title>
        <authorList>
            <person name="Tsai I.J."/>
        </authorList>
    </citation>
    <scope>NUCLEOTIDE SEQUENCE</scope>
    <source>
        <strain evidence="21">160909Yilan</strain>
    </source>
</reference>
<keyword evidence="6" id="KW-0723">Serine/threonine-protein kinase</keyword>
<dbReference type="Gene3D" id="3.40.1230.10">
    <property type="entry name" value="MTH938-like"/>
    <property type="match status" value="1"/>
</dbReference>
<name>A0A8H7CH75_9AGAR</name>
<feature type="region of interest" description="Disordered" evidence="16">
    <location>
        <begin position="1312"/>
        <end position="1343"/>
    </location>
</feature>
<comment type="similarity">
    <text evidence="15">Belongs to the NDUFAF3 family.</text>
</comment>
<evidence type="ECO:0000256" key="9">
    <source>
        <dbReference type="ARBA" id="ARBA00022763"/>
    </source>
</evidence>
<keyword evidence="8" id="KW-0547">Nucleotide-binding</keyword>
<dbReference type="PANTHER" id="PTHR11139:SF125">
    <property type="entry name" value="SERINE_THREONINE-PROTEIN KINASE MEC1"/>
    <property type="match status" value="1"/>
</dbReference>
<dbReference type="InterPro" id="IPR050517">
    <property type="entry name" value="DDR_Repair_Kinase"/>
</dbReference>
<dbReference type="Gene3D" id="1.10.1070.11">
    <property type="entry name" value="Phosphatidylinositol 3-/4-kinase, catalytic domain"/>
    <property type="match status" value="1"/>
</dbReference>
<evidence type="ECO:0000256" key="18">
    <source>
        <dbReference type="SAM" id="SignalP"/>
    </source>
</evidence>
<dbReference type="GO" id="GO:0005694">
    <property type="term" value="C:chromosome"/>
    <property type="evidence" value="ECO:0007669"/>
    <property type="project" value="TreeGrafter"/>
</dbReference>
<dbReference type="InterPro" id="IPR007523">
    <property type="entry name" value="NDUFAF3/AAMDC"/>
</dbReference>
<dbReference type="CDD" id="cd05125">
    <property type="entry name" value="Mth938_2P1-like"/>
    <property type="match status" value="1"/>
</dbReference>
<comment type="similarity">
    <text evidence="3">Belongs to the PI3/PI4-kinase family. ATM subfamily.</text>
</comment>
<feature type="compositionally biased region" description="Polar residues" evidence="16">
    <location>
        <begin position="2344"/>
        <end position="2353"/>
    </location>
</feature>
<evidence type="ECO:0000256" key="16">
    <source>
        <dbReference type="SAM" id="MobiDB-lite"/>
    </source>
</evidence>
<dbReference type="SMART" id="SM00146">
    <property type="entry name" value="PI3Kc"/>
    <property type="match status" value="1"/>
</dbReference>
<organism evidence="21 22">
    <name type="scientific">Mycena sanguinolenta</name>
    <dbReference type="NCBI Taxonomy" id="230812"/>
    <lineage>
        <taxon>Eukaryota</taxon>
        <taxon>Fungi</taxon>
        <taxon>Dikarya</taxon>
        <taxon>Basidiomycota</taxon>
        <taxon>Agaricomycotina</taxon>
        <taxon>Agaricomycetes</taxon>
        <taxon>Agaricomycetidae</taxon>
        <taxon>Agaricales</taxon>
        <taxon>Marasmiineae</taxon>
        <taxon>Mycenaceae</taxon>
        <taxon>Mycena</taxon>
    </lineage>
</organism>
<evidence type="ECO:0000256" key="17">
    <source>
        <dbReference type="SAM" id="Phobius"/>
    </source>
</evidence>
<evidence type="ECO:0000256" key="4">
    <source>
        <dbReference type="ARBA" id="ARBA00012513"/>
    </source>
</evidence>
<dbReference type="Pfam" id="PF08064">
    <property type="entry name" value="UME"/>
    <property type="match status" value="1"/>
</dbReference>
<evidence type="ECO:0000256" key="11">
    <source>
        <dbReference type="ARBA" id="ARBA00022840"/>
    </source>
</evidence>
<dbReference type="Pfam" id="PF00454">
    <property type="entry name" value="PI3_PI4_kinase"/>
    <property type="match status" value="1"/>
</dbReference>
<keyword evidence="22" id="KW-1185">Reference proteome</keyword>
<dbReference type="EMBL" id="JACAZH010000041">
    <property type="protein sequence ID" value="KAF7335323.1"/>
    <property type="molecule type" value="Genomic_DNA"/>
</dbReference>
<dbReference type="SUPFAM" id="SSF64076">
    <property type="entry name" value="MTH938-like"/>
    <property type="match status" value="1"/>
</dbReference>
<dbReference type="InterPro" id="IPR036940">
    <property type="entry name" value="PI3/4_kinase_cat_sf"/>
</dbReference>
<evidence type="ECO:0000256" key="14">
    <source>
        <dbReference type="ARBA" id="ARBA00023242"/>
    </source>
</evidence>
<dbReference type="InterPro" id="IPR018936">
    <property type="entry name" value="PI3/4_kinase_CS"/>
</dbReference>
<evidence type="ECO:0000313" key="21">
    <source>
        <dbReference type="EMBL" id="KAF7335323.1"/>
    </source>
</evidence>
<comment type="caution">
    <text evidence="21">The sequence shown here is derived from an EMBL/GenBank/DDBJ whole genome shotgun (WGS) entry which is preliminary data.</text>
</comment>
<proteinExistence type="inferred from homology"/>
<evidence type="ECO:0000256" key="15">
    <source>
        <dbReference type="ARBA" id="ARBA00049984"/>
    </source>
</evidence>
<sequence length="2586" mass="287781">MLKICLLLPLHFLSQPLTIHTATRLPRSFSTFLHNLVAQNLDGDPAARIPAANKGLWITVISGLSEQFLASFPSTDKVQWHVMHEKVKLAAASLDVIRRVSNRVEQVFHGPGDLARRTFARLLNFCNVVEMWLDVEFEPMTGVPTPRELADDALQTALLVLRSLGGAVVHLTESKEPLWNTLRGIISECLDIVTDLMSRSSTFVFPVTITLFAKPPIQDATVKEPFSPEVEDKSFSLILESIGDIPAFLSTTLNILVQSVCPAVLSQWFLTDLTRQIAETVSKTFAYCISPSCVASSEKRVGALMKLATLPLLLSSLSPNFSRYFPDLVFRLLRHRLSEGSITGWDVVDSEMQRLFQSELFASPSKADVMEITAQLSSETWTEYGNELRKLIVCFLRNSLPHFQGDVIRKIRQTLTQPHLEKDCAVLLRELDDKLAKDVSPAEPDDATRAVQWREGIRASVGEIIYPITICWMEGDETMGEAHYAQRAVDDVRARFERQLMDSDAPSRIVLLDKLANFGCAVSGCKQLDVPPHSHRLKLSTLPAGLSVVARFLDGPEGEVPPGVRRRAFTVLSDSIKHHTMTPERDGLLHAATTILRGAVDPDRSVRLAAGSAMAALVWLYAAAEGPDAWKYTQSLFSQLNEALDGSKIPVKETLLITAGLIGKTKNREILGQVLCFLIAQIGSSNPVLRGTACMQIIAVAKHHNKSVMAVMLPYFDQIAPFLVLRMCTQPELLVESCRIMHVSPEDFVSTTLSRTLPHLFAACEVRVVEAIGKALNSKPSTLLLNHSADILAHLFLLRGPGQTNKAMACLLNVLMDSANRKSIDTHSVVKSSIVQLIAQLVIVMGDEDPDTANSALPALKKVERVMVPDSEPSSPSDLASFLKTYMLGVVTYVNEMLRDGRGKISVVMKRKILRSLGHMVKLIGPSISTVAPQIMATFQTMIGIPELSEVTLQSWHIFLSTLAPQDIGPLVGPTSAAFVTSWSTFSPAGRGLATKSLEHIIIDIGAELGSYMDEVIDLASIPELERAKKTTKTTSRVVVAETRSLGELKNLMLKDRKDFVSGLASGDIFDPLVGQLIAALFAAACREGDGTDTLRLLAFECIGALGAVDPDRFEIGASGPTMIMTSNFTNEDDSMTFALHLIQDLLVGAFRSTSDIRYQSQLAYCIQELLKFCKFTPALVAIGNNTSVPMKVRNRWNSLPKHIVETAAPLLEGRFAVPPYTTPQDLTHPIYPCHSTYREWLQWWSVHLITRASGRTAQTIFGVFRQAVRNKDVVVAHHLLPHLVLNILISGDETDAQNIRTELLTVLEDQVDAASPSSEDKKTAQRTGRHEHKRSRNAGASQLEEQLMRVDSILSSINENLMAKAALKCKAYARSLMNFERQIVTLREQSPQSKDLNAYYERLHEIYAHIDQPDGMEGVSTLILSPSLEHQIRQHESTGRWTSAQSCWEVRLQQSPDNLEFHLGLLRCLRNLGHYDTLRTHVRGVLTRNPEWQSALAGFQVESAWMVGAWQDVEDLVQQTTVQPSSIVIARVLLAMRSKDADAITSSLSVARSVLGTPITAAGAKGHRRSYEAVLDLHIVHELELIYNALTSLPTGSQGHTQLRRQTVTQLNLALSARLDSTLPTFRTREPVLSMRRTAFALISSPRQTSAREIGRSWLASAKIARKAGQWQTAYSAMLQAQQSSSTRFSFMESAKLVKATGEPLRALQELENSMRAHGLLEDRKDVVDLTEDDGETKRMKAKALVLRARWMNESERFESPIIFTTFLNATELQPDWESGHFHLGQFHDQCFKNLPQGDKPIRGLKMNVSTVRSYARAIKHGSKYVYQTVSRLLTIWLDLGEDRRVATQETFKKLNDAVTKIIKEAPVYKWFTAFPQIVSRVGHENDEVFKNLSRLIIRVLEEYPKQALWLFTSVVKSTKSNREQRGKKILEKLTNNPNSARTGVSKLVADCTSMTNQLLNMCDAHIGDEVKTLSMQKQFPALFKLGRSDLIIPLQESLTPSLPPTSSLESDHQPFPTNAPTFQEFFDEIEVMRSLAKPRKITIKGSNGQIYMFLGKPKDDLRKDARLMDFNAIINKLLKANSESRRRQLHIRTYGVVTLNEECGFIQWVPNTIPLRPVLLKGYDARRIKSWSSEMNDVFRRIKDSQDQDAAELFRVKILANFPPVFHDWFVETFPEPSAWLASRLAYGRTAAVMSMVGFILGLGDRHCENILLDTNTGDVVHVDFNCLFEKGKTLETPERVPFRLTQNIIDGLGVTGVEGLFRIACEVTMQLLRDNKDSLMSVLDAFIHDPLVEWEDEKRKMEREPTRRNAVKASVDLRMLGKNALSPIERKLKGLYVPASSKGTRGGQRSFNRKLGANSDPRGDGYSELSENVSGVGVMALISEIILHLYHINFKPIIFSFLIGPLAVVCLFLSWFAAARAKCPLQVVPRRTLHMTRPLFDRGPAASLTNILASGTPPAVQVSSVTSSGIYLEDGLHLQGACIFLEGKVFLWDVPTTVTDWTKEHLAMFEVVVPRPEILILGTGSELSYPPPSVRTYLTDLGIQVDVMSTLNACSTYNLLAEEGRRVAAALAPLTPTGWKKTL</sequence>
<evidence type="ECO:0000256" key="12">
    <source>
        <dbReference type="ARBA" id="ARBA00023128"/>
    </source>
</evidence>
<evidence type="ECO:0000256" key="2">
    <source>
        <dbReference type="ARBA" id="ARBA00004173"/>
    </source>
</evidence>
<feature type="domain" description="PI3K/PI4K catalytic" evidence="19">
    <location>
        <begin position="2027"/>
        <end position="2343"/>
    </location>
</feature>
<keyword evidence="17" id="KW-1133">Transmembrane helix</keyword>
<feature type="region of interest" description="Disordered" evidence="16">
    <location>
        <begin position="2342"/>
        <end position="2369"/>
    </location>
</feature>
<dbReference type="Gene3D" id="3.30.1010.10">
    <property type="entry name" value="Phosphatidylinositol 3-kinase Catalytic Subunit, Chain A, domain 4"/>
    <property type="match status" value="1"/>
</dbReference>
<dbReference type="InterPro" id="IPR011989">
    <property type="entry name" value="ARM-like"/>
</dbReference>
<keyword evidence="18" id="KW-0732">Signal</keyword>
<evidence type="ECO:0000256" key="10">
    <source>
        <dbReference type="ARBA" id="ARBA00022777"/>
    </source>
</evidence>
<dbReference type="InterPro" id="IPR000403">
    <property type="entry name" value="PI3/4_kinase_cat_dom"/>
</dbReference>